<sequence>MKPIRRRLLVALIATGLIVAAVATVGLYGFSRGPAISKSSQSPATGAASADPSTSAPTLPPLPHTDDPLAYSDAVARALFVWDTLSGFTPDDYQSIVSEDADPAGIETSGLVNDLAVYLPTTTQWQQLRLYKTAERLTITRSYIPAAWANEVASAEPSTIRPGTTAVTIEAVRHRSGSWYGSPATTADAVSFTVFVACQPTFPRCHILRLSGLNTPLK</sequence>
<comment type="caution">
    <text evidence="2">The sequence shown here is derived from an EMBL/GenBank/DDBJ whole genome shotgun (WGS) entry which is preliminary data.</text>
</comment>
<feature type="region of interest" description="Disordered" evidence="1">
    <location>
        <begin position="37"/>
        <end position="64"/>
    </location>
</feature>
<name>A0A5C8UN41_9MICO</name>
<evidence type="ECO:0000313" key="2">
    <source>
        <dbReference type="EMBL" id="TXN29805.1"/>
    </source>
</evidence>
<feature type="compositionally biased region" description="Low complexity" evidence="1">
    <location>
        <begin position="42"/>
        <end position="57"/>
    </location>
</feature>
<keyword evidence="3" id="KW-1185">Reference proteome</keyword>
<dbReference type="EMBL" id="VRMG01000008">
    <property type="protein sequence ID" value="TXN29805.1"/>
    <property type="molecule type" value="Genomic_DNA"/>
</dbReference>
<organism evidence="2 3">
    <name type="scientific">Lacisediminihabitans profunda</name>
    <dbReference type="NCBI Taxonomy" id="2594790"/>
    <lineage>
        <taxon>Bacteria</taxon>
        <taxon>Bacillati</taxon>
        <taxon>Actinomycetota</taxon>
        <taxon>Actinomycetes</taxon>
        <taxon>Micrococcales</taxon>
        <taxon>Microbacteriaceae</taxon>
        <taxon>Lacisediminihabitans</taxon>
    </lineage>
</organism>
<proteinExistence type="predicted"/>
<reference evidence="2 3" key="1">
    <citation type="submission" date="2019-08" db="EMBL/GenBank/DDBJ databases">
        <title>Bacterial whole genome sequence for Glaciihabitans sp. CHu50b-6-2.</title>
        <authorList>
            <person name="Jin L."/>
        </authorList>
    </citation>
    <scope>NUCLEOTIDE SEQUENCE [LARGE SCALE GENOMIC DNA]</scope>
    <source>
        <strain evidence="2 3">CHu50b-6-2</strain>
    </source>
</reference>
<protein>
    <submittedName>
        <fullName evidence="2">Uncharacterized protein</fullName>
    </submittedName>
</protein>
<gene>
    <name evidence="2" type="ORF">FVP33_11715</name>
</gene>
<dbReference type="Proteomes" id="UP000321379">
    <property type="component" value="Unassembled WGS sequence"/>
</dbReference>
<evidence type="ECO:0000313" key="3">
    <source>
        <dbReference type="Proteomes" id="UP000321379"/>
    </source>
</evidence>
<dbReference type="AlphaFoldDB" id="A0A5C8UN41"/>
<accession>A0A5C8UN41</accession>
<evidence type="ECO:0000256" key="1">
    <source>
        <dbReference type="SAM" id="MobiDB-lite"/>
    </source>
</evidence>